<organism evidence="8 9">
    <name type="scientific">Demequina capsici</name>
    <dbReference type="NCBI Taxonomy" id="3075620"/>
    <lineage>
        <taxon>Bacteria</taxon>
        <taxon>Bacillati</taxon>
        <taxon>Actinomycetota</taxon>
        <taxon>Actinomycetes</taxon>
        <taxon>Micrococcales</taxon>
        <taxon>Demequinaceae</taxon>
        <taxon>Demequina</taxon>
    </lineage>
</organism>
<evidence type="ECO:0000313" key="9">
    <source>
        <dbReference type="Proteomes" id="UP001304125"/>
    </source>
</evidence>
<evidence type="ECO:0000313" key="8">
    <source>
        <dbReference type="EMBL" id="WNM24433.1"/>
    </source>
</evidence>
<evidence type="ECO:0000256" key="1">
    <source>
        <dbReference type="ARBA" id="ARBA00010641"/>
    </source>
</evidence>
<dbReference type="PANTHER" id="PTHR43133:SF50">
    <property type="entry name" value="ECF RNA POLYMERASE SIGMA FACTOR SIGM"/>
    <property type="match status" value="1"/>
</dbReference>
<sequence length="182" mass="20258">MITPRAQCPTARIASTQPFGASLRRCCHDRWGNGRMSEWRGTLDQLVRERGRALFGYAYVLTGDRHDAEDLLQEALVRAFRAGAKARSVEVAHAYVKRSIATTFIDRSRRAAARPRSVGVGSDLREWGRVMASVPDHATRVELAVDLQSALLQLPPRERACIVLRFMEDMAVDAVAEALGRV</sequence>
<proteinExistence type="inferred from homology"/>
<dbReference type="InterPro" id="IPR007627">
    <property type="entry name" value="RNA_pol_sigma70_r2"/>
</dbReference>
<feature type="domain" description="RNA polymerase sigma-70 region 2" evidence="6">
    <location>
        <begin position="46"/>
        <end position="112"/>
    </location>
</feature>
<dbReference type="GO" id="GO:0006352">
    <property type="term" value="P:DNA-templated transcription initiation"/>
    <property type="evidence" value="ECO:0007669"/>
    <property type="project" value="InterPro"/>
</dbReference>
<reference evidence="8 9" key="1">
    <citation type="submission" date="2023-09" db="EMBL/GenBank/DDBJ databases">
        <title>Demequina sp. a novel bacteria isolated from Capsicum annuum.</title>
        <authorList>
            <person name="Humaira Z."/>
            <person name="Lee J."/>
            <person name="Cho D."/>
        </authorList>
    </citation>
    <scope>NUCLEOTIDE SEQUENCE [LARGE SCALE GENOMIC DNA]</scope>
    <source>
        <strain evidence="8 9">OYTSA14</strain>
    </source>
</reference>
<keyword evidence="5" id="KW-0804">Transcription</keyword>
<dbReference type="EMBL" id="CP134879">
    <property type="protein sequence ID" value="WNM24433.1"/>
    <property type="molecule type" value="Genomic_DNA"/>
</dbReference>
<dbReference type="Pfam" id="PF04542">
    <property type="entry name" value="Sigma70_r2"/>
    <property type="match status" value="1"/>
</dbReference>
<dbReference type="InterPro" id="IPR013324">
    <property type="entry name" value="RNA_pol_sigma_r3/r4-like"/>
</dbReference>
<accession>A0AA96J7W7</accession>
<evidence type="ECO:0000259" key="6">
    <source>
        <dbReference type="Pfam" id="PF04542"/>
    </source>
</evidence>
<dbReference type="GO" id="GO:0016987">
    <property type="term" value="F:sigma factor activity"/>
    <property type="evidence" value="ECO:0007669"/>
    <property type="project" value="UniProtKB-KW"/>
</dbReference>
<dbReference type="SUPFAM" id="SSF88659">
    <property type="entry name" value="Sigma3 and sigma4 domains of RNA polymerase sigma factors"/>
    <property type="match status" value="1"/>
</dbReference>
<evidence type="ECO:0000256" key="3">
    <source>
        <dbReference type="ARBA" id="ARBA00023082"/>
    </source>
</evidence>
<dbReference type="Pfam" id="PF08281">
    <property type="entry name" value="Sigma70_r4_2"/>
    <property type="match status" value="1"/>
</dbReference>
<dbReference type="Gene3D" id="1.10.10.10">
    <property type="entry name" value="Winged helix-like DNA-binding domain superfamily/Winged helix DNA-binding domain"/>
    <property type="match status" value="1"/>
</dbReference>
<keyword evidence="9" id="KW-1185">Reference proteome</keyword>
<evidence type="ECO:0000256" key="2">
    <source>
        <dbReference type="ARBA" id="ARBA00023015"/>
    </source>
</evidence>
<evidence type="ECO:0000256" key="5">
    <source>
        <dbReference type="ARBA" id="ARBA00023163"/>
    </source>
</evidence>
<evidence type="ECO:0000256" key="4">
    <source>
        <dbReference type="ARBA" id="ARBA00023125"/>
    </source>
</evidence>
<gene>
    <name evidence="8" type="ORF">RN606_13875</name>
</gene>
<dbReference type="InterPro" id="IPR013325">
    <property type="entry name" value="RNA_pol_sigma_r2"/>
</dbReference>
<protein>
    <submittedName>
        <fullName evidence="8">Sigma-70 family RNA polymerase sigma factor</fullName>
    </submittedName>
</protein>
<dbReference type="RefSeq" id="WP_313498162.1">
    <property type="nucleotide sequence ID" value="NZ_CP134879.1"/>
</dbReference>
<dbReference type="NCBIfam" id="TIGR02937">
    <property type="entry name" value="sigma70-ECF"/>
    <property type="match status" value="1"/>
</dbReference>
<keyword evidence="4" id="KW-0238">DNA-binding</keyword>
<evidence type="ECO:0000259" key="7">
    <source>
        <dbReference type="Pfam" id="PF08281"/>
    </source>
</evidence>
<dbReference type="Proteomes" id="UP001304125">
    <property type="component" value="Chromosome"/>
</dbReference>
<dbReference type="Gene3D" id="1.10.1740.10">
    <property type="match status" value="1"/>
</dbReference>
<dbReference type="GO" id="GO:0003677">
    <property type="term" value="F:DNA binding"/>
    <property type="evidence" value="ECO:0007669"/>
    <property type="project" value="UniProtKB-KW"/>
</dbReference>
<dbReference type="PANTHER" id="PTHR43133">
    <property type="entry name" value="RNA POLYMERASE ECF-TYPE SIGMA FACTO"/>
    <property type="match status" value="1"/>
</dbReference>
<keyword evidence="3" id="KW-0731">Sigma factor</keyword>
<feature type="domain" description="RNA polymerase sigma factor 70 region 4 type 2" evidence="7">
    <location>
        <begin position="146"/>
        <end position="180"/>
    </location>
</feature>
<dbReference type="InterPro" id="IPR014284">
    <property type="entry name" value="RNA_pol_sigma-70_dom"/>
</dbReference>
<dbReference type="AlphaFoldDB" id="A0AA96J7W7"/>
<dbReference type="InterPro" id="IPR039425">
    <property type="entry name" value="RNA_pol_sigma-70-like"/>
</dbReference>
<name>A0AA96J7W7_9MICO</name>
<dbReference type="InterPro" id="IPR036388">
    <property type="entry name" value="WH-like_DNA-bd_sf"/>
</dbReference>
<dbReference type="SUPFAM" id="SSF88946">
    <property type="entry name" value="Sigma2 domain of RNA polymerase sigma factors"/>
    <property type="match status" value="1"/>
</dbReference>
<comment type="similarity">
    <text evidence="1">Belongs to the sigma-70 factor family. ECF subfamily.</text>
</comment>
<dbReference type="InterPro" id="IPR013249">
    <property type="entry name" value="RNA_pol_sigma70_r4_t2"/>
</dbReference>
<keyword evidence="2" id="KW-0805">Transcription regulation</keyword>